<dbReference type="GO" id="GO:0030975">
    <property type="term" value="F:thiamine binding"/>
    <property type="evidence" value="ECO:0007669"/>
    <property type="project" value="TreeGrafter"/>
</dbReference>
<dbReference type="EMBL" id="LS992241">
    <property type="protein sequence ID" value="SYX81654.1"/>
    <property type="molecule type" value="Genomic_DNA"/>
</dbReference>
<keyword evidence="1 2" id="KW-0732">Signal</keyword>
<dbReference type="RefSeq" id="WP_420029218.1">
    <property type="nucleotide sequence ID" value="NZ_LS992241.1"/>
</dbReference>
<dbReference type="PROSITE" id="PS51257">
    <property type="entry name" value="PROKAR_LIPOPROTEIN"/>
    <property type="match status" value="1"/>
</dbReference>
<evidence type="ECO:0000256" key="1">
    <source>
        <dbReference type="ARBA" id="ARBA00022729"/>
    </source>
</evidence>
<organism evidence="3 4">
    <name type="scientific">Paenibacillus alvei</name>
    <name type="common">Bacillus alvei</name>
    <dbReference type="NCBI Taxonomy" id="44250"/>
    <lineage>
        <taxon>Bacteria</taxon>
        <taxon>Bacillati</taxon>
        <taxon>Bacillota</taxon>
        <taxon>Bacilli</taxon>
        <taxon>Bacillales</taxon>
        <taxon>Paenibacillaceae</taxon>
        <taxon>Paenibacillus</taxon>
    </lineage>
</organism>
<feature type="signal peptide" evidence="2">
    <location>
        <begin position="1"/>
        <end position="25"/>
    </location>
</feature>
<dbReference type="GO" id="GO:0030288">
    <property type="term" value="C:outer membrane-bounded periplasmic space"/>
    <property type="evidence" value="ECO:0007669"/>
    <property type="project" value="TreeGrafter"/>
</dbReference>
<protein>
    <submittedName>
        <fullName evidence="3">ABC transporter, periplasmic binding protein</fullName>
    </submittedName>
</protein>
<dbReference type="AlphaFoldDB" id="A0A383R555"/>
<dbReference type="Pfam" id="PF13343">
    <property type="entry name" value="SBP_bac_6"/>
    <property type="match status" value="1"/>
</dbReference>
<feature type="chain" id="PRO_5039618527" evidence="2">
    <location>
        <begin position="26"/>
        <end position="333"/>
    </location>
</feature>
<reference evidence="4" key="1">
    <citation type="submission" date="2018-08" db="EMBL/GenBank/DDBJ databases">
        <authorList>
            <person name="Chevrot R."/>
        </authorList>
    </citation>
    <scope>NUCLEOTIDE SEQUENCE [LARGE SCALE GENOMIC DNA]</scope>
</reference>
<evidence type="ECO:0000256" key="2">
    <source>
        <dbReference type="SAM" id="SignalP"/>
    </source>
</evidence>
<accession>A0A383R555</accession>
<dbReference type="GO" id="GO:0030976">
    <property type="term" value="F:thiamine pyrophosphate binding"/>
    <property type="evidence" value="ECO:0007669"/>
    <property type="project" value="TreeGrafter"/>
</dbReference>
<evidence type="ECO:0000313" key="3">
    <source>
        <dbReference type="EMBL" id="SYX81654.1"/>
    </source>
</evidence>
<dbReference type="GO" id="GO:0015888">
    <property type="term" value="P:thiamine transport"/>
    <property type="evidence" value="ECO:0007669"/>
    <property type="project" value="TreeGrafter"/>
</dbReference>
<dbReference type="PANTHER" id="PTHR30006">
    <property type="entry name" value="THIAMINE-BINDING PERIPLASMIC PROTEIN-RELATED"/>
    <property type="match status" value="1"/>
</dbReference>
<dbReference type="Proteomes" id="UP000304148">
    <property type="component" value="Chromosome"/>
</dbReference>
<dbReference type="SUPFAM" id="SSF53850">
    <property type="entry name" value="Periplasmic binding protein-like II"/>
    <property type="match status" value="1"/>
</dbReference>
<name>A0A383R555_PAEAL</name>
<gene>
    <name evidence="3" type="ORF">PBLR_10073</name>
</gene>
<proteinExistence type="predicted"/>
<dbReference type="PANTHER" id="PTHR30006:SF2">
    <property type="entry name" value="ABC TRANSPORTER SUBSTRATE-BINDING PROTEIN"/>
    <property type="match status" value="1"/>
</dbReference>
<sequence length="333" mass="36134">MVGMSKMFKMVLLSLMAISMVVVMAGCGAGSAKESKQVIINTNADEEAVAAMEAALKAAGYEGQYQLQSMGTSELGGKLMAEGDKIEADLVTMSSYFLDSSQSQYKMYKDLAFETGAMDSYPSYYTPILANTGSIFVNTEVLKQKGLQAPQSIKDLTKPEYKDLVSIPNVFDSSTAWLLIQAIISAYGPEEGKIVLRDLIANAGQHIEKSGSGPIKKVEAGEVAAGFGLRHQAVRAHEKGAPIDYIDPIEGNYSLTESIAVINKNSEVTDLAMKMAEAIIKDARKDLITNYPVALYKGESTDAVNKPAKPMKFDQPLTVELLKEHQQFFKDAK</sequence>
<evidence type="ECO:0000313" key="4">
    <source>
        <dbReference type="Proteomes" id="UP000304148"/>
    </source>
</evidence>
<dbReference type="Gene3D" id="3.40.190.10">
    <property type="entry name" value="Periplasmic binding protein-like II"/>
    <property type="match status" value="2"/>
</dbReference>